<accession>A0A397UZH2</accession>
<comment type="catalytic activity">
    <reaction evidence="5">
        <text>a 3'-end 3'-phospho-ribonucleotide-RNA + ATP = a 3'-end 2',3'-cyclophospho-ribonucleotide-RNA + AMP + diphosphate</text>
        <dbReference type="Rhea" id="RHEA:23976"/>
        <dbReference type="Rhea" id="RHEA-COMP:10463"/>
        <dbReference type="Rhea" id="RHEA-COMP:10464"/>
        <dbReference type="ChEBI" id="CHEBI:30616"/>
        <dbReference type="ChEBI" id="CHEBI:33019"/>
        <dbReference type="ChEBI" id="CHEBI:83062"/>
        <dbReference type="ChEBI" id="CHEBI:83064"/>
        <dbReference type="ChEBI" id="CHEBI:456215"/>
        <dbReference type="EC" id="6.5.1.4"/>
    </reaction>
</comment>
<sequence length="397" mass="43373">MDQETEFITLDGSLLEGGGQVLRNCVALSCLTNKPVRIINIRLKRDKPGLKPQHLSGLQLIRDIFKANLQGDKIGSKEILFHPSDVDQNKTFICDTKTAGSIALLIQIALPPLIFSAPPQKSKLPLPPRTQKAILKGGTNVALAPPIDFLIEVFKPIVQREFGFNFDINVIGRGYYPQGGGEVILSVDPLVNQSLKPLNMIDRGKIINIKGRVTIANSPKDVATKIISGVSQALSNASLPELNNIKPDIEINIEKITFGKGHDILLWAETSSGCIISGNAVSNRGQSPVDVGKIAAEELLRNIKHGGCVDEHLQDQLIIFMAIAEGKSQIVTGPISLHTRTAIHFAEIMSSAKFNIIKLESSESQQRVQEHSERLDDEYNVGLHMIECEGIGIKITR</sequence>
<evidence type="ECO:0000256" key="2">
    <source>
        <dbReference type="ARBA" id="ARBA00012725"/>
    </source>
</evidence>
<evidence type="ECO:0000259" key="9">
    <source>
        <dbReference type="Pfam" id="PF05189"/>
    </source>
</evidence>
<dbReference type="Gene3D" id="3.30.360.20">
    <property type="entry name" value="RNA 3'-terminal phosphate cyclase, insert domain"/>
    <property type="match status" value="1"/>
</dbReference>
<keyword evidence="4 7" id="KW-0547">Nucleotide-binding</keyword>
<dbReference type="InterPro" id="IPR017770">
    <property type="entry name" value="RNA3'_term_phos_cyc_type_1"/>
</dbReference>
<evidence type="ECO:0000256" key="1">
    <source>
        <dbReference type="ARBA" id="ARBA00009206"/>
    </source>
</evidence>
<dbReference type="GO" id="GO:0003963">
    <property type="term" value="F:RNA-3'-phosphate cyclase activity"/>
    <property type="evidence" value="ECO:0007669"/>
    <property type="project" value="UniProtKB-EC"/>
</dbReference>
<evidence type="ECO:0000259" key="8">
    <source>
        <dbReference type="Pfam" id="PF01137"/>
    </source>
</evidence>
<feature type="binding site" evidence="7">
    <location>
        <position position="107"/>
    </location>
    <ligand>
        <name>ATP</name>
        <dbReference type="ChEBI" id="CHEBI:30616"/>
    </ligand>
</feature>
<protein>
    <recommendedName>
        <fullName evidence="2">RNA 3'-terminal-phosphate cyclase (ATP)</fullName>
        <ecNumber evidence="2">6.5.1.4</ecNumber>
    </recommendedName>
</protein>
<dbReference type="PANTHER" id="PTHR11096:SF0">
    <property type="entry name" value="RNA 3'-TERMINAL PHOSPHATE CYCLASE"/>
    <property type="match status" value="1"/>
</dbReference>
<name>A0A397UZH2_9GLOM</name>
<dbReference type="GO" id="GO:0005524">
    <property type="term" value="F:ATP binding"/>
    <property type="evidence" value="ECO:0007669"/>
    <property type="project" value="UniProtKB-KW"/>
</dbReference>
<proteinExistence type="inferred from homology"/>
<dbReference type="OrthoDB" id="25029at2759"/>
<feature type="domain" description="RNA 3'-terminal phosphate cyclase insert" evidence="9">
    <location>
        <begin position="202"/>
        <end position="304"/>
    </location>
</feature>
<evidence type="ECO:0000256" key="7">
    <source>
        <dbReference type="PIRSR" id="PIRSR005378-2"/>
    </source>
</evidence>
<dbReference type="InterPro" id="IPR037136">
    <property type="entry name" value="RNA3'_phos_cyclase_dom_sf"/>
</dbReference>
<dbReference type="SUPFAM" id="SSF55205">
    <property type="entry name" value="EPT/RTPC-like"/>
    <property type="match status" value="2"/>
</dbReference>
<dbReference type="EC" id="6.5.1.4" evidence="2"/>
<feature type="active site" description="Tele-AMP-histidine intermediate" evidence="6">
    <location>
        <position position="338"/>
    </location>
</feature>
<dbReference type="Pfam" id="PF01137">
    <property type="entry name" value="RTC"/>
    <property type="match status" value="1"/>
</dbReference>
<dbReference type="EMBL" id="QKWP01000970">
    <property type="protein sequence ID" value="RIB12993.1"/>
    <property type="molecule type" value="Genomic_DNA"/>
</dbReference>
<gene>
    <name evidence="10" type="ORF">C2G38_2099534</name>
</gene>
<evidence type="ECO:0000256" key="4">
    <source>
        <dbReference type="ARBA" id="ARBA00022741"/>
    </source>
</evidence>
<organism evidence="10 11">
    <name type="scientific">Gigaspora rosea</name>
    <dbReference type="NCBI Taxonomy" id="44941"/>
    <lineage>
        <taxon>Eukaryota</taxon>
        <taxon>Fungi</taxon>
        <taxon>Fungi incertae sedis</taxon>
        <taxon>Mucoromycota</taxon>
        <taxon>Glomeromycotina</taxon>
        <taxon>Glomeromycetes</taxon>
        <taxon>Diversisporales</taxon>
        <taxon>Gigasporaceae</taxon>
        <taxon>Gigaspora</taxon>
    </lineage>
</organism>
<evidence type="ECO:0000256" key="5">
    <source>
        <dbReference type="ARBA" id="ARBA00024481"/>
    </source>
</evidence>
<evidence type="ECO:0000256" key="6">
    <source>
        <dbReference type="PIRSR" id="PIRSR005378-1"/>
    </source>
</evidence>
<dbReference type="InterPro" id="IPR020719">
    <property type="entry name" value="RNA3'_term_phos_cycl-like_CS"/>
</dbReference>
<dbReference type="Proteomes" id="UP000266673">
    <property type="component" value="Unassembled WGS sequence"/>
</dbReference>
<evidence type="ECO:0000256" key="3">
    <source>
        <dbReference type="ARBA" id="ARBA00022598"/>
    </source>
</evidence>
<dbReference type="PANTHER" id="PTHR11096">
    <property type="entry name" value="RNA 3' TERMINAL PHOSPHATE CYCLASE"/>
    <property type="match status" value="1"/>
</dbReference>
<dbReference type="NCBIfam" id="TIGR03399">
    <property type="entry name" value="RNA_3prim_cycl"/>
    <property type="match status" value="1"/>
</dbReference>
<dbReference type="InterPro" id="IPR013791">
    <property type="entry name" value="RNA3'-term_phos_cycl_insert"/>
</dbReference>
<dbReference type="Pfam" id="PF05189">
    <property type="entry name" value="RTC_insert"/>
    <property type="match status" value="1"/>
</dbReference>
<keyword evidence="11" id="KW-1185">Reference proteome</keyword>
<dbReference type="InterPro" id="IPR000228">
    <property type="entry name" value="RNA3'_term_phos_cyc"/>
</dbReference>
<dbReference type="InterPro" id="IPR013792">
    <property type="entry name" value="RNA3'P_cycl/enolpyr_Trfase_a/b"/>
</dbReference>
<dbReference type="AlphaFoldDB" id="A0A397UZH2"/>
<evidence type="ECO:0000313" key="10">
    <source>
        <dbReference type="EMBL" id="RIB12993.1"/>
    </source>
</evidence>
<evidence type="ECO:0000313" key="11">
    <source>
        <dbReference type="Proteomes" id="UP000266673"/>
    </source>
</evidence>
<dbReference type="GO" id="GO:0005634">
    <property type="term" value="C:nucleus"/>
    <property type="evidence" value="ECO:0007669"/>
    <property type="project" value="TreeGrafter"/>
</dbReference>
<comment type="similarity">
    <text evidence="1">Belongs to the RNA 3'-terminal cyclase family. Type 1 subfamily.</text>
</comment>
<dbReference type="Gene3D" id="3.65.10.20">
    <property type="entry name" value="RNA 3'-terminal phosphate cyclase domain"/>
    <property type="match status" value="1"/>
</dbReference>
<dbReference type="InterPro" id="IPR036553">
    <property type="entry name" value="RPTC_insert"/>
</dbReference>
<reference evidence="10 11" key="1">
    <citation type="submission" date="2018-06" db="EMBL/GenBank/DDBJ databases">
        <title>Comparative genomics reveals the genomic features of Rhizophagus irregularis, R. cerebriforme, R. diaphanum and Gigaspora rosea, and their symbiotic lifestyle signature.</title>
        <authorList>
            <person name="Morin E."/>
            <person name="San Clemente H."/>
            <person name="Chen E.C.H."/>
            <person name="De La Providencia I."/>
            <person name="Hainaut M."/>
            <person name="Kuo A."/>
            <person name="Kohler A."/>
            <person name="Murat C."/>
            <person name="Tang N."/>
            <person name="Roy S."/>
            <person name="Loubradou J."/>
            <person name="Henrissat B."/>
            <person name="Grigoriev I.V."/>
            <person name="Corradi N."/>
            <person name="Roux C."/>
            <person name="Martin F.M."/>
        </authorList>
    </citation>
    <scope>NUCLEOTIDE SEQUENCE [LARGE SCALE GENOMIC DNA]</scope>
    <source>
        <strain evidence="10 11">DAOM 194757</strain>
    </source>
</reference>
<dbReference type="STRING" id="44941.A0A397UZH2"/>
<feature type="domain" description="RNA 3'-terminal phosphate cyclase" evidence="8">
    <location>
        <begin position="15"/>
        <end position="356"/>
    </location>
</feature>
<dbReference type="PIRSF" id="PIRSF005378">
    <property type="entry name" value="RNA3'_term_phos_cycl_euk"/>
    <property type="match status" value="1"/>
</dbReference>
<keyword evidence="3" id="KW-0436">Ligase</keyword>
<dbReference type="SUPFAM" id="SSF52913">
    <property type="entry name" value="RNA 3'-terminal phosphate cyclase, RPTC, insert domain"/>
    <property type="match status" value="1"/>
</dbReference>
<dbReference type="InterPro" id="IPR023797">
    <property type="entry name" value="RNA3'_phos_cyclase_dom"/>
</dbReference>
<dbReference type="PROSITE" id="PS01287">
    <property type="entry name" value="RTC"/>
    <property type="match status" value="1"/>
</dbReference>
<dbReference type="GO" id="GO:0006396">
    <property type="term" value="P:RNA processing"/>
    <property type="evidence" value="ECO:0007669"/>
    <property type="project" value="InterPro"/>
</dbReference>
<comment type="caution">
    <text evidence="10">The sequence shown here is derived from an EMBL/GenBank/DDBJ whole genome shotgun (WGS) entry which is preliminary data.</text>
</comment>
<feature type="binding site" evidence="7">
    <location>
        <begin position="312"/>
        <end position="316"/>
    </location>
    <ligand>
        <name>ATP</name>
        <dbReference type="ChEBI" id="CHEBI:30616"/>
    </ligand>
</feature>
<keyword evidence="7" id="KW-0067">ATP-binding</keyword>